<accession>A0ABX4BNV0</accession>
<sequence>MRTFFLTILLFSIKVQSQELTTDVRTDENIYLYALKEYCNFPEITAENIYVQFDSTVMWYDWPKIINNKKINYLDGAPEIIKEIKAHKGSIVLVKIVPLQYKKKSFFVNVIPFLATAKGKNINLANGGGLSVIFNYSDKNKGFEFSETKSYGN</sequence>
<evidence type="ECO:0000313" key="2">
    <source>
        <dbReference type="Proteomes" id="UP000198382"/>
    </source>
</evidence>
<name>A0ABX4BNV0_FLAFR</name>
<keyword evidence="2" id="KW-1185">Reference proteome</keyword>
<dbReference type="Proteomes" id="UP000198382">
    <property type="component" value="Unassembled WGS sequence"/>
</dbReference>
<reference evidence="1 2" key="1">
    <citation type="submission" date="2016-11" db="EMBL/GenBank/DDBJ databases">
        <title>Whole genomes of Flavobacteriaceae.</title>
        <authorList>
            <person name="Stine C."/>
            <person name="Li C."/>
            <person name="Tadesse D."/>
        </authorList>
    </citation>
    <scope>NUCLEOTIDE SEQUENCE [LARGE SCALE GENOMIC DNA]</scope>
    <source>
        <strain evidence="1 2">DSM 15937</strain>
    </source>
</reference>
<dbReference type="EMBL" id="MUGV01000025">
    <property type="protein sequence ID" value="OXA77660.1"/>
    <property type="molecule type" value="Genomic_DNA"/>
</dbReference>
<protein>
    <submittedName>
        <fullName evidence="1">Uncharacterized protein</fullName>
    </submittedName>
</protein>
<comment type="caution">
    <text evidence="1">The sequence shown here is derived from an EMBL/GenBank/DDBJ whole genome shotgun (WGS) entry which is preliminary data.</text>
</comment>
<dbReference type="RefSeq" id="WP_074659013.1">
    <property type="nucleotide sequence ID" value="NZ_MUGV01000025.1"/>
</dbReference>
<evidence type="ECO:0000313" key="1">
    <source>
        <dbReference type="EMBL" id="OXA77660.1"/>
    </source>
</evidence>
<organism evidence="1 2">
    <name type="scientific">Flavobacterium frigidimaris</name>
    <dbReference type="NCBI Taxonomy" id="262320"/>
    <lineage>
        <taxon>Bacteria</taxon>
        <taxon>Pseudomonadati</taxon>
        <taxon>Bacteroidota</taxon>
        <taxon>Flavobacteriia</taxon>
        <taxon>Flavobacteriales</taxon>
        <taxon>Flavobacteriaceae</taxon>
        <taxon>Flavobacterium</taxon>
    </lineage>
</organism>
<gene>
    <name evidence="1" type="ORF">B0A65_15075</name>
</gene>
<proteinExistence type="predicted"/>